<proteinExistence type="predicted"/>
<dbReference type="PROSITE" id="PS50995">
    <property type="entry name" value="HTH_MARR_2"/>
    <property type="match status" value="1"/>
</dbReference>
<evidence type="ECO:0000313" key="2">
    <source>
        <dbReference type="EMBL" id="WAW10021.1"/>
    </source>
</evidence>
<reference evidence="2" key="1">
    <citation type="journal article" date="2022" name="Front. Microbiol.">
        <title>New perspectives on an old grouping: The genomic and phenotypic variability of Oxalobacter formigenes and the implications for calcium oxalate stone prevention.</title>
        <authorList>
            <person name="Chmiel J.A."/>
            <person name="Carr C."/>
            <person name="Stuivenberg G.A."/>
            <person name="Venema R."/>
            <person name="Chanyi R.M."/>
            <person name="Al K.F."/>
            <person name="Giguere D."/>
            <person name="Say H."/>
            <person name="Akouris P.P."/>
            <person name="Dominguez Romero S.A."/>
            <person name="Kwong A."/>
            <person name="Tai V."/>
            <person name="Koval S.F."/>
            <person name="Razvi H."/>
            <person name="Bjazevic J."/>
            <person name="Burton J.P."/>
        </authorList>
    </citation>
    <scope>NUCLEOTIDE SEQUENCE</scope>
    <source>
        <strain evidence="2">WoOx3</strain>
    </source>
</reference>
<dbReference type="SUPFAM" id="SSF46785">
    <property type="entry name" value="Winged helix' DNA-binding domain"/>
    <property type="match status" value="1"/>
</dbReference>
<feature type="domain" description="HTH marR-type" evidence="1">
    <location>
        <begin position="1"/>
        <end position="117"/>
    </location>
</feature>
<keyword evidence="2" id="KW-0238">DNA-binding</keyword>
<dbReference type="AlphaFoldDB" id="A0A9E9P4E9"/>
<organism evidence="2 3">
    <name type="scientific">Oxalobacter vibrioformis</name>
    <dbReference type="NCBI Taxonomy" id="933080"/>
    <lineage>
        <taxon>Bacteria</taxon>
        <taxon>Pseudomonadati</taxon>
        <taxon>Pseudomonadota</taxon>
        <taxon>Betaproteobacteria</taxon>
        <taxon>Burkholderiales</taxon>
        <taxon>Oxalobacteraceae</taxon>
        <taxon>Oxalobacter</taxon>
    </lineage>
</organism>
<dbReference type="InterPro" id="IPR036388">
    <property type="entry name" value="WH-like_DNA-bd_sf"/>
</dbReference>
<gene>
    <name evidence="2" type="ORF">NB640_12515</name>
</gene>
<dbReference type="KEGG" id="ovb:NB640_12515"/>
<name>A0A9E9P4E9_9BURK</name>
<sequence>MSAPENYSRTVGNLQGALQAMAKEFNNSDLSMPRMLVFLEVAQRGEMTHIELSRALGYPKATISRNVVLLSRLGLLTNYEYDDDRRYRTIALTKRGQSALNRILNHLSVKGGDNNVD</sequence>
<dbReference type="GO" id="GO:0003700">
    <property type="term" value="F:DNA-binding transcription factor activity"/>
    <property type="evidence" value="ECO:0007669"/>
    <property type="project" value="InterPro"/>
</dbReference>
<evidence type="ECO:0000313" key="3">
    <source>
        <dbReference type="Proteomes" id="UP001156215"/>
    </source>
</evidence>
<evidence type="ECO:0000259" key="1">
    <source>
        <dbReference type="PROSITE" id="PS50995"/>
    </source>
</evidence>
<dbReference type="RefSeq" id="WP_269309024.1">
    <property type="nucleotide sequence ID" value="NZ_CP098242.1"/>
</dbReference>
<dbReference type="Proteomes" id="UP001156215">
    <property type="component" value="Chromosome"/>
</dbReference>
<dbReference type="Gene3D" id="1.10.10.10">
    <property type="entry name" value="Winged helix-like DNA-binding domain superfamily/Winged helix DNA-binding domain"/>
    <property type="match status" value="1"/>
</dbReference>
<dbReference type="InterPro" id="IPR036390">
    <property type="entry name" value="WH_DNA-bd_sf"/>
</dbReference>
<dbReference type="InterPro" id="IPR000835">
    <property type="entry name" value="HTH_MarR-typ"/>
</dbReference>
<protein>
    <submittedName>
        <fullName evidence="2">Winged helix DNA-binding protein</fullName>
    </submittedName>
</protein>
<dbReference type="EMBL" id="CP098242">
    <property type="protein sequence ID" value="WAW10021.1"/>
    <property type="molecule type" value="Genomic_DNA"/>
</dbReference>
<dbReference type="GO" id="GO:0003677">
    <property type="term" value="F:DNA binding"/>
    <property type="evidence" value="ECO:0007669"/>
    <property type="project" value="UniProtKB-KW"/>
</dbReference>
<accession>A0A9E9P4E9</accession>
<keyword evidence="3" id="KW-1185">Reference proteome</keyword>
<dbReference type="Pfam" id="PF12802">
    <property type="entry name" value="MarR_2"/>
    <property type="match status" value="1"/>
</dbReference>